<dbReference type="OrthoDB" id="3344688at2759"/>
<evidence type="ECO:0000313" key="1">
    <source>
        <dbReference type="EMBL" id="MBW0473127.1"/>
    </source>
</evidence>
<dbReference type="AlphaFoldDB" id="A0A9Q3GND9"/>
<comment type="caution">
    <text evidence="1">The sequence shown here is derived from an EMBL/GenBank/DDBJ whole genome shotgun (WGS) entry which is preliminary data.</text>
</comment>
<dbReference type="CDD" id="cd09272">
    <property type="entry name" value="RNase_HI_RT_Ty1"/>
    <property type="match status" value="1"/>
</dbReference>
<organism evidence="1 2">
    <name type="scientific">Austropuccinia psidii MF-1</name>
    <dbReference type="NCBI Taxonomy" id="1389203"/>
    <lineage>
        <taxon>Eukaryota</taxon>
        <taxon>Fungi</taxon>
        <taxon>Dikarya</taxon>
        <taxon>Basidiomycota</taxon>
        <taxon>Pucciniomycotina</taxon>
        <taxon>Pucciniomycetes</taxon>
        <taxon>Pucciniales</taxon>
        <taxon>Sphaerophragmiaceae</taxon>
        <taxon>Austropuccinia</taxon>
    </lineage>
</organism>
<sequence>MCEIRTWKDHQNLSSETSDLTSDTATKADVFYDALEELPARRIRVIGPRNPTLISTREYELEEYTPANTPLKPNLQLNNSTKEEEISFSDLNINYKIAIGALNYISTNTRLHITFSVIHLSHFFGKTWKYVLDCMLTSTKVPISHKEIIAALLQGRRSKSGYTVMVNGHLVSWRTKKQPTISHSTMEAEYKALSDMTKEVEWLMHLLKEIYLNKENSTPQLLNDKKGAINLALSNANHNTFKTKHMDIKYHYLHDLIRNSVINL</sequence>
<evidence type="ECO:0000313" key="2">
    <source>
        <dbReference type="Proteomes" id="UP000765509"/>
    </source>
</evidence>
<keyword evidence="2" id="KW-1185">Reference proteome</keyword>
<proteinExistence type="predicted"/>
<dbReference type="PANTHER" id="PTHR11439">
    <property type="entry name" value="GAG-POL-RELATED RETROTRANSPOSON"/>
    <property type="match status" value="1"/>
</dbReference>
<name>A0A9Q3GND9_9BASI</name>
<accession>A0A9Q3GND9</accession>
<gene>
    <name evidence="1" type="ORF">O181_012842</name>
</gene>
<protein>
    <recommendedName>
        <fullName evidence="3">Reverse transcriptase Ty1/copia-type domain-containing protein</fullName>
    </recommendedName>
</protein>
<reference evidence="1" key="1">
    <citation type="submission" date="2021-03" db="EMBL/GenBank/DDBJ databases">
        <title>Draft genome sequence of rust myrtle Austropuccinia psidii MF-1, a brazilian biotype.</title>
        <authorList>
            <person name="Quecine M.C."/>
            <person name="Pachon D.M.R."/>
            <person name="Bonatelli M.L."/>
            <person name="Correr F.H."/>
            <person name="Franceschini L.M."/>
            <person name="Leite T.F."/>
            <person name="Margarido G.R.A."/>
            <person name="Almeida C.A."/>
            <person name="Ferrarezi J.A."/>
            <person name="Labate C.A."/>
        </authorList>
    </citation>
    <scope>NUCLEOTIDE SEQUENCE</scope>
    <source>
        <strain evidence="1">MF-1</strain>
    </source>
</reference>
<dbReference type="Proteomes" id="UP000765509">
    <property type="component" value="Unassembled WGS sequence"/>
</dbReference>
<dbReference type="PANTHER" id="PTHR11439:SF440">
    <property type="entry name" value="INTEGRASE CATALYTIC DOMAIN-CONTAINING PROTEIN"/>
    <property type="match status" value="1"/>
</dbReference>
<evidence type="ECO:0008006" key="3">
    <source>
        <dbReference type="Google" id="ProtNLM"/>
    </source>
</evidence>
<dbReference type="EMBL" id="AVOT02003304">
    <property type="protein sequence ID" value="MBW0473127.1"/>
    <property type="molecule type" value="Genomic_DNA"/>
</dbReference>